<evidence type="ECO:0000256" key="5">
    <source>
        <dbReference type="ARBA" id="ARBA00023002"/>
    </source>
</evidence>
<evidence type="ECO:0000256" key="3">
    <source>
        <dbReference type="ARBA" id="ARBA00022723"/>
    </source>
</evidence>
<feature type="domain" description="Homogentisate 1,2-dioxygenase N-terminal" evidence="7">
    <location>
        <begin position="102"/>
        <end position="231"/>
    </location>
</feature>
<proteinExistence type="inferred from homology"/>
<evidence type="ECO:0000256" key="1">
    <source>
        <dbReference type="ARBA" id="ARBA00001962"/>
    </source>
</evidence>
<dbReference type="InterPro" id="IPR046452">
    <property type="entry name" value="HgmA_N"/>
</dbReference>
<dbReference type="PANTHER" id="PTHR11056:SF0">
    <property type="entry name" value="HOMOGENTISATE 1,2-DIOXYGENASE"/>
    <property type="match status" value="1"/>
</dbReference>
<dbReference type="InterPro" id="IPR011051">
    <property type="entry name" value="RmlC_Cupin_sf"/>
</dbReference>
<dbReference type="InterPro" id="IPR005708">
    <property type="entry name" value="Homogentis_dOase"/>
</dbReference>
<dbReference type="PANTHER" id="PTHR11056">
    <property type="entry name" value="HOMOGENTISATE 1,2-DIOXYGENASE"/>
    <property type="match status" value="1"/>
</dbReference>
<comment type="caution">
    <text evidence="8">The sequence shown here is derived from an EMBL/GenBank/DDBJ whole genome shotgun (WGS) entry which is preliminary data.</text>
</comment>
<dbReference type="RefSeq" id="WP_343993008.1">
    <property type="nucleotide sequence ID" value="NZ_BAAALG010000006.1"/>
</dbReference>
<evidence type="ECO:0000313" key="9">
    <source>
        <dbReference type="Proteomes" id="UP001501581"/>
    </source>
</evidence>
<evidence type="ECO:0000256" key="2">
    <source>
        <dbReference type="ARBA" id="ARBA00007757"/>
    </source>
</evidence>
<reference evidence="9" key="1">
    <citation type="journal article" date="2019" name="Int. J. Syst. Evol. Microbiol.">
        <title>The Global Catalogue of Microorganisms (GCM) 10K type strain sequencing project: providing services to taxonomists for standard genome sequencing and annotation.</title>
        <authorList>
            <consortium name="The Broad Institute Genomics Platform"/>
            <consortium name="The Broad Institute Genome Sequencing Center for Infectious Disease"/>
            <person name="Wu L."/>
            <person name="Ma J."/>
        </authorList>
    </citation>
    <scope>NUCLEOTIDE SEQUENCE [LARGE SCALE GENOMIC DNA]</scope>
    <source>
        <strain evidence="9">JCM 13008</strain>
    </source>
</reference>
<keyword evidence="3" id="KW-0479">Metal-binding</keyword>
<keyword evidence="5" id="KW-0560">Oxidoreductase</keyword>
<evidence type="ECO:0000256" key="4">
    <source>
        <dbReference type="ARBA" id="ARBA00022964"/>
    </source>
</evidence>
<dbReference type="EMBL" id="BAAALG010000006">
    <property type="protein sequence ID" value="GAA1098797.1"/>
    <property type="molecule type" value="Genomic_DNA"/>
</dbReference>
<keyword evidence="6" id="KW-0408">Iron</keyword>
<accession>A0ABP4E925</accession>
<dbReference type="Gene3D" id="2.60.120.10">
    <property type="entry name" value="Jelly Rolls"/>
    <property type="match status" value="1"/>
</dbReference>
<keyword evidence="9" id="KW-1185">Reference proteome</keyword>
<dbReference type="SUPFAM" id="SSF51182">
    <property type="entry name" value="RmlC-like cupins"/>
    <property type="match status" value="1"/>
</dbReference>
<gene>
    <name evidence="8" type="ORF">GCM10009668_15350</name>
</gene>
<organism evidence="8 9">
    <name type="scientific">Nocardioides dubius</name>
    <dbReference type="NCBI Taxonomy" id="317019"/>
    <lineage>
        <taxon>Bacteria</taxon>
        <taxon>Bacillati</taxon>
        <taxon>Actinomycetota</taxon>
        <taxon>Actinomycetes</taxon>
        <taxon>Propionibacteriales</taxon>
        <taxon>Nocardioidaceae</taxon>
        <taxon>Nocardioides</taxon>
    </lineage>
</organism>
<evidence type="ECO:0000256" key="6">
    <source>
        <dbReference type="ARBA" id="ARBA00023004"/>
    </source>
</evidence>
<dbReference type="Pfam" id="PF20510">
    <property type="entry name" value="HgmA_N"/>
    <property type="match status" value="1"/>
</dbReference>
<protein>
    <submittedName>
        <fullName evidence="8">Homogentisate 1,2-dioxygenase</fullName>
    </submittedName>
</protein>
<keyword evidence="4" id="KW-0223">Dioxygenase</keyword>
<comment type="cofactor">
    <cofactor evidence="1">
        <name>Fe cation</name>
        <dbReference type="ChEBI" id="CHEBI:24875"/>
    </cofactor>
</comment>
<sequence length="369" mass="42300">MESFVQLRSGRTPRQIHRDVEDLKDDELGRFGFSGRVAHLYRKNDPTKFRLEGDLGGVDTDTFALSPSDESDPSGEPLLMFFNDDCRILLSKRAEAAPHWSRNVDGDELAFVHQGSGYFETEFGRLPYRTGDWVYLPKSCTYRQVPAERTHLLIVEATDDFRVPRDAYLGRFFPFDSSLIAIPEAEAFPEDGREEYEVRFKQRSGQTRLFYGFHPLDVEGWKGDNFPFTFNIEDYDVLGSDDVHLPPTVHLFMEATGVYVMNFLPRPAEGKQGVERIPWYHRNVDYDEIAFYHGGSVFGIDMPAGLISHAPQGLHHGIPERARERARRRHDEDKTVEWKVIAIDTRRRLTATAAMSAAVQVEVPEEVRV</sequence>
<dbReference type="InterPro" id="IPR014710">
    <property type="entry name" value="RmlC-like_jellyroll"/>
</dbReference>
<evidence type="ECO:0000259" key="7">
    <source>
        <dbReference type="Pfam" id="PF20510"/>
    </source>
</evidence>
<evidence type="ECO:0000313" key="8">
    <source>
        <dbReference type="EMBL" id="GAA1098797.1"/>
    </source>
</evidence>
<name>A0ABP4E925_9ACTN</name>
<comment type="similarity">
    <text evidence="2">Belongs to the homogentisate dioxygenase family.</text>
</comment>
<dbReference type="Proteomes" id="UP001501581">
    <property type="component" value="Unassembled WGS sequence"/>
</dbReference>